<dbReference type="AlphaFoldDB" id="A0A928X0C6"/>
<evidence type="ECO:0000256" key="1">
    <source>
        <dbReference type="ARBA" id="ARBA00022603"/>
    </source>
</evidence>
<dbReference type="InterPro" id="IPR050447">
    <property type="entry name" value="Erg6_SMT_methyltransf"/>
</dbReference>
<proteinExistence type="predicted"/>
<dbReference type="InterPro" id="IPR020803">
    <property type="entry name" value="MeTfrase_dom"/>
</dbReference>
<dbReference type="CDD" id="cd02440">
    <property type="entry name" value="AdoMet_MTases"/>
    <property type="match status" value="1"/>
</dbReference>
<dbReference type="PANTHER" id="PTHR44068">
    <property type="entry name" value="ZGC:194242"/>
    <property type="match status" value="1"/>
</dbReference>
<sequence>MQSAKISMPYFDILLEQLRLGNPAVQKAFGRHVHWGYWADPNQADGTVEDFAIATENLCQRVYKAAGVNEYDRLLDAGCGFGGTIASLNEQFQNLDIIGLNIDPRQLSVARQTIQPLDNNRIAFVEGDACQLPFDDNSMDVVLAVECIFHFPSREIFFQEAQRVLKTGGRLGICDFVSAPLFKALQQLLAMFTDPIISSTFGRADSCVTLADYQALGQKTGLQLTAHEDITRNTLPTYPVVCDVFRQTASLNAIQDVAAVGKISQIGLLRYMILSFVVV</sequence>
<evidence type="ECO:0000256" key="3">
    <source>
        <dbReference type="ARBA" id="ARBA00022691"/>
    </source>
</evidence>
<evidence type="ECO:0000313" key="5">
    <source>
        <dbReference type="EMBL" id="MBE9066684.1"/>
    </source>
</evidence>
<organism evidence="5 6">
    <name type="scientific">Leptolyngbya cf. ectocarpi LEGE 11479</name>
    <dbReference type="NCBI Taxonomy" id="1828722"/>
    <lineage>
        <taxon>Bacteria</taxon>
        <taxon>Bacillati</taxon>
        <taxon>Cyanobacteriota</taxon>
        <taxon>Cyanophyceae</taxon>
        <taxon>Leptolyngbyales</taxon>
        <taxon>Leptolyngbyaceae</taxon>
        <taxon>Leptolyngbya group</taxon>
        <taxon>Leptolyngbya</taxon>
    </lineage>
</organism>
<feature type="domain" description="Polyketide synthase-like methyltransferase" evidence="4">
    <location>
        <begin position="31"/>
        <end position="273"/>
    </location>
</feature>
<reference evidence="5" key="1">
    <citation type="submission" date="2020-10" db="EMBL/GenBank/DDBJ databases">
        <authorList>
            <person name="Castelo-Branco R."/>
            <person name="Eusebio N."/>
            <person name="Adriana R."/>
            <person name="Vieira A."/>
            <person name="Brugerolle De Fraissinette N."/>
            <person name="Rezende De Castro R."/>
            <person name="Schneider M.P."/>
            <person name="Vasconcelos V."/>
            <person name="Leao P.N."/>
        </authorList>
    </citation>
    <scope>NUCLEOTIDE SEQUENCE</scope>
    <source>
        <strain evidence="5">LEGE 11479</strain>
    </source>
</reference>
<dbReference type="Proteomes" id="UP000615026">
    <property type="component" value="Unassembled WGS sequence"/>
</dbReference>
<evidence type="ECO:0000256" key="2">
    <source>
        <dbReference type="ARBA" id="ARBA00022679"/>
    </source>
</evidence>
<accession>A0A928X0C6</accession>
<dbReference type="RefSeq" id="WP_193992617.1">
    <property type="nucleotide sequence ID" value="NZ_JADEXP010000053.1"/>
</dbReference>
<dbReference type="SMART" id="SM00828">
    <property type="entry name" value="PKS_MT"/>
    <property type="match status" value="1"/>
</dbReference>
<gene>
    <name evidence="5" type="ORF">IQ260_08460</name>
</gene>
<keyword evidence="3" id="KW-0949">S-adenosyl-L-methionine</keyword>
<dbReference type="EMBL" id="JADEXP010000053">
    <property type="protein sequence ID" value="MBE9066684.1"/>
    <property type="molecule type" value="Genomic_DNA"/>
</dbReference>
<dbReference type="Gene3D" id="3.40.50.150">
    <property type="entry name" value="Vaccinia Virus protein VP39"/>
    <property type="match status" value="1"/>
</dbReference>
<evidence type="ECO:0000313" key="6">
    <source>
        <dbReference type="Proteomes" id="UP000615026"/>
    </source>
</evidence>
<keyword evidence="6" id="KW-1185">Reference proteome</keyword>
<dbReference type="InterPro" id="IPR013216">
    <property type="entry name" value="Methyltransf_11"/>
</dbReference>
<dbReference type="GO" id="GO:0008757">
    <property type="term" value="F:S-adenosylmethionine-dependent methyltransferase activity"/>
    <property type="evidence" value="ECO:0007669"/>
    <property type="project" value="InterPro"/>
</dbReference>
<evidence type="ECO:0000259" key="4">
    <source>
        <dbReference type="SMART" id="SM00828"/>
    </source>
</evidence>
<dbReference type="InterPro" id="IPR029063">
    <property type="entry name" value="SAM-dependent_MTases_sf"/>
</dbReference>
<keyword evidence="2" id="KW-0808">Transferase</keyword>
<comment type="caution">
    <text evidence="5">The sequence shown here is derived from an EMBL/GenBank/DDBJ whole genome shotgun (WGS) entry which is preliminary data.</text>
</comment>
<dbReference type="GO" id="GO:0032259">
    <property type="term" value="P:methylation"/>
    <property type="evidence" value="ECO:0007669"/>
    <property type="project" value="UniProtKB-KW"/>
</dbReference>
<keyword evidence="1 5" id="KW-0489">Methyltransferase</keyword>
<dbReference type="Pfam" id="PF08241">
    <property type="entry name" value="Methyltransf_11"/>
    <property type="match status" value="1"/>
</dbReference>
<protein>
    <submittedName>
        <fullName evidence="5">Methyltransferase domain-containing protein</fullName>
    </submittedName>
</protein>
<name>A0A928X0C6_LEPEC</name>
<dbReference type="PANTHER" id="PTHR44068:SF11">
    <property type="entry name" value="GERANYL DIPHOSPHATE 2-C-METHYLTRANSFERASE"/>
    <property type="match status" value="1"/>
</dbReference>
<dbReference type="SUPFAM" id="SSF53335">
    <property type="entry name" value="S-adenosyl-L-methionine-dependent methyltransferases"/>
    <property type="match status" value="1"/>
</dbReference>